<dbReference type="OrthoDB" id="1495896at2"/>
<feature type="transmembrane region" description="Helical" evidence="1">
    <location>
        <begin position="12"/>
        <end position="32"/>
    </location>
</feature>
<keyword evidence="3" id="KW-1185">Reference proteome</keyword>
<accession>A0A2U2J060</accession>
<dbReference type="Pfam" id="PF05751">
    <property type="entry name" value="FixH"/>
    <property type="match status" value="1"/>
</dbReference>
<sequence>MTRKFTGRHMLAIMVAFFGTIIAVNLTMAMFATRTFGGTVVDNSYVASQKFNDWLAAAREQEALGWDTQVRLDESRRVLIALGTNGQPLAGATVSALARHPLGRETDVALRFEAAGEGVVRSTEPLPTGRWLVHVEVRRGGDTARLIETLS</sequence>
<dbReference type="EMBL" id="QFFF01000001">
    <property type="protein sequence ID" value="PWG01718.1"/>
    <property type="molecule type" value="Genomic_DNA"/>
</dbReference>
<comment type="caution">
    <text evidence="2">The sequence shown here is derived from an EMBL/GenBank/DDBJ whole genome shotgun (WGS) entry which is preliminary data.</text>
</comment>
<name>A0A2U2J060_9SPHN</name>
<dbReference type="InterPro" id="IPR018037">
    <property type="entry name" value="FixH_proteobacterial"/>
</dbReference>
<dbReference type="PIRSF" id="PIRSF011386">
    <property type="entry name" value="FixH"/>
    <property type="match status" value="1"/>
</dbReference>
<keyword evidence="1" id="KW-1133">Transmembrane helix</keyword>
<evidence type="ECO:0000313" key="2">
    <source>
        <dbReference type="EMBL" id="PWG01718.1"/>
    </source>
</evidence>
<protein>
    <submittedName>
        <fullName evidence="2">Nitrogen fixation protein FixH</fullName>
    </submittedName>
</protein>
<gene>
    <name evidence="2" type="ORF">DF286_01675</name>
</gene>
<evidence type="ECO:0000256" key="1">
    <source>
        <dbReference type="SAM" id="Phobius"/>
    </source>
</evidence>
<proteinExistence type="predicted"/>
<keyword evidence="1" id="KW-0472">Membrane</keyword>
<reference evidence="2 3" key="1">
    <citation type="submission" date="2018-05" db="EMBL/GenBank/DDBJ databases">
        <title>Genome of Sphingosinicella humi QZX222.</title>
        <authorList>
            <person name="Qiao Z."/>
            <person name="Wang G."/>
        </authorList>
    </citation>
    <scope>NUCLEOTIDE SEQUENCE [LARGE SCALE GENOMIC DNA]</scope>
    <source>
        <strain evidence="2 3">QZX222</strain>
    </source>
</reference>
<dbReference type="AlphaFoldDB" id="A0A2U2J060"/>
<evidence type="ECO:0000313" key="3">
    <source>
        <dbReference type="Proteomes" id="UP000245916"/>
    </source>
</evidence>
<dbReference type="Proteomes" id="UP000245916">
    <property type="component" value="Unassembled WGS sequence"/>
</dbReference>
<dbReference type="InterPro" id="IPR008620">
    <property type="entry name" value="FixH"/>
</dbReference>
<dbReference type="RefSeq" id="WP_109269857.1">
    <property type="nucleotide sequence ID" value="NZ_QFFF01000001.1"/>
</dbReference>
<keyword evidence="1" id="KW-0812">Transmembrane</keyword>
<organism evidence="2 3">
    <name type="scientific">Allosphingosinicella humi</name>
    <dbReference type="NCBI Taxonomy" id="2068657"/>
    <lineage>
        <taxon>Bacteria</taxon>
        <taxon>Pseudomonadati</taxon>
        <taxon>Pseudomonadota</taxon>
        <taxon>Alphaproteobacteria</taxon>
        <taxon>Sphingomonadales</taxon>
        <taxon>Sphingomonadaceae</taxon>
        <taxon>Allosphingosinicella</taxon>
    </lineage>
</organism>